<dbReference type="SMART" id="SM00347">
    <property type="entry name" value="HTH_MARR"/>
    <property type="match status" value="1"/>
</dbReference>
<keyword evidence="1" id="KW-0805">Transcription regulation</keyword>
<gene>
    <name evidence="5" type="ORF">ACFPRA_17815</name>
</gene>
<evidence type="ECO:0000256" key="3">
    <source>
        <dbReference type="ARBA" id="ARBA00023163"/>
    </source>
</evidence>
<keyword evidence="3" id="KW-0804">Transcription</keyword>
<dbReference type="InterPro" id="IPR036390">
    <property type="entry name" value="WH_DNA-bd_sf"/>
</dbReference>
<feature type="domain" description="HTH marR-type" evidence="4">
    <location>
        <begin position="2"/>
        <end position="133"/>
    </location>
</feature>
<dbReference type="InterPro" id="IPR036388">
    <property type="entry name" value="WH-like_DNA-bd_sf"/>
</dbReference>
<dbReference type="Gene3D" id="1.10.10.10">
    <property type="entry name" value="Winged helix-like DNA-binding domain superfamily/Winged helix DNA-binding domain"/>
    <property type="match status" value="1"/>
</dbReference>
<protein>
    <submittedName>
        <fullName evidence="5">MarR family winged helix-turn-helix transcriptional regulator</fullName>
    </submittedName>
</protein>
<evidence type="ECO:0000313" key="6">
    <source>
        <dbReference type="Proteomes" id="UP001596109"/>
    </source>
</evidence>
<evidence type="ECO:0000259" key="4">
    <source>
        <dbReference type="PROSITE" id="PS50995"/>
    </source>
</evidence>
<dbReference type="PROSITE" id="PS50995">
    <property type="entry name" value="HTH_MARR_2"/>
    <property type="match status" value="1"/>
</dbReference>
<evidence type="ECO:0000256" key="2">
    <source>
        <dbReference type="ARBA" id="ARBA00023125"/>
    </source>
</evidence>
<dbReference type="InterPro" id="IPR039422">
    <property type="entry name" value="MarR/SlyA-like"/>
</dbReference>
<accession>A0ABW0TPC2</accession>
<comment type="caution">
    <text evidence="5">The sequence shown here is derived from an EMBL/GenBank/DDBJ whole genome shotgun (WGS) entry which is preliminary data.</text>
</comment>
<dbReference type="InterPro" id="IPR000835">
    <property type="entry name" value="HTH_MarR-typ"/>
</dbReference>
<dbReference type="Proteomes" id="UP001596109">
    <property type="component" value="Unassembled WGS sequence"/>
</dbReference>
<dbReference type="EMBL" id="JBHSNO010000009">
    <property type="protein sequence ID" value="MFC5590760.1"/>
    <property type="molecule type" value="Genomic_DNA"/>
</dbReference>
<dbReference type="PANTHER" id="PTHR33164:SF64">
    <property type="entry name" value="TRANSCRIPTIONAL REGULATOR SLYA"/>
    <property type="match status" value="1"/>
</dbReference>
<dbReference type="SUPFAM" id="SSF46785">
    <property type="entry name" value="Winged helix' DNA-binding domain"/>
    <property type="match status" value="1"/>
</dbReference>
<proteinExistence type="predicted"/>
<evidence type="ECO:0000256" key="1">
    <source>
        <dbReference type="ARBA" id="ARBA00023015"/>
    </source>
</evidence>
<dbReference type="PRINTS" id="PR00598">
    <property type="entry name" value="HTHMARR"/>
</dbReference>
<sequence length="145" mass="17013">MHDQVFHDYLQLSRLLVNKLNEQLTENEFYHSQWLVLNYLKNYGASTLVDISDYLHVEKSAITRTVNRLEQNQLIMQIPSKDKRQRKMQLTEKGEEKFALGRKTVVEIESQALHGISQEEQKHFFETLSKIKHNLNNGGSSVEKQ</sequence>
<reference evidence="6" key="1">
    <citation type="journal article" date="2019" name="Int. J. Syst. Evol. Microbiol.">
        <title>The Global Catalogue of Microorganisms (GCM) 10K type strain sequencing project: providing services to taxonomists for standard genome sequencing and annotation.</title>
        <authorList>
            <consortium name="The Broad Institute Genomics Platform"/>
            <consortium name="The Broad Institute Genome Sequencing Center for Infectious Disease"/>
            <person name="Wu L."/>
            <person name="Ma J."/>
        </authorList>
    </citation>
    <scope>NUCLEOTIDE SEQUENCE [LARGE SCALE GENOMIC DNA]</scope>
    <source>
        <strain evidence="6">CGMCC 4.1434</strain>
    </source>
</reference>
<dbReference type="RefSeq" id="WP_381437711.1">
    <property type="nucleotide sequence ID" value="NZ_JBHSNO010000009.1"/>
</dbReference>
<name>A0ABW0TPC2_9BACL</name>
<keyword evidence="2" id="KW-0238">DNA-binding</keyword>
<keyword evidence="6" id="KW-1185">Reference proteome</keyword>
<dbReference type="Pfam" id="PF01047">
    <property type="entry name" value="MarR"/>
    <property type="match status" value="1"/>
</dbReference>
<organism evidence="5 6">
    <name type="scientific">Sporosarcina soli</name>
    <dbReference type="NCBI Taxonomy" id="334736"/>
    <lineage>
        <taxon>Bacteria</taxon>
        <taxon>Bacillati</taxon>
        <taxon>Bacillota</taxon>
        <taxon>Bacilli</taxon>
        <taxon>Bacillales</taxon>
        <taxon>Caryophanaceae</taxon>
        <taxon>Sporosarcina</taxon>
    </lineage>
</organism>
<evidence type="ECO:0000313" key="5">
    <source>
        <dbReference type="EMBL" id="MFC5590760.1"/>
    </source>
</evidence>
<dbReference type="PANTHER" id="PTHR33164">
    <property type="entry name" value="TRANSCRIPTIONAL REGULATOR, MARR FAMILY"/>
    <property type="match status" value="1"/>
</dbReference>